<feature type="transmembrane region" description="Helical" evidence="8">
    <location>
        <begin position="43"/>
        <end position="64"/>
    </location>
</feature>
<dbReference type="InterPro" id="IPR020846">
    <property type="entry name" value="MFS_dom"/>
</dbReference>
<evidence type="ECO:0000256" key="6">
    <source>
        <dbReference type="ARBA" id="ARBA00022989"/>
    </source>
</evidence>
<evidence type="ECO:0000259" key="9">
    <source>
        <dbReference type="PROSITE" id="PS50850"/>
    </source>
</evidence>
<dbReference type="PIRSF" id="PIRSF004925">
    <property type="entry name" value="HcaT"/>
    <property type="match status" value="1"/>
</dbReference>
<proteinExistence type="predicted"/>
<feature type="transmembrane region" description="Helical" evidence="8">
    <location>
        <begin position="138"/>
        <end position="155"/>
    </location>
</feature>
<dbReference type="Proteomes" id="UP000603545">
    <property type="component" value="Unassembled WGS sequence"/>
</dbReference>
<evidence type="ECO:0000256" key="5">
    <source>
        <dbReference type="ARBA" id="ARBA00022692"/>
    </source>
</evidence>
<evidence type="ECO:0000313" key="11">
    <source>
        <dbReference type="Proteomes" id="UP000603545"/>
    </source>
</evidence>
<organism evidence="10 11">
    <name type="scientific">Candidatus Desulfaltia bathyphila</name>
    <dbReference type="NCBI Taxonomy" id="2841697"/>
    <lineage>
        <taxon>Bacteria</taxon>
        <taxon>Pseudomonadati</taxon>
        <taxon>Thermodesulfobacteriota</taxon>
        <taxon>Desulfobacteria</taxon>
        <taxon>Desulfobacterales</taxon>
        <taxon>Desulfobacterales incertae sedis</taxon>
        <taxon>Candidatus Desulfaltia</taxon>
    </lineage>
</organism>
<reference evidence="10 11" key="1">
    <citation type="submission" date="2020-08" db="EMBL/GenBank/DDBJ databases">
        <title>Bridging the membrane lipid divide: bacteria of the FCB group superphylum have the potential to synthesize archaeal ether lipids.</title>
        <authorList>
            <person name="Villanueva L."/>
            <person name="Von Meijenfeldt F.A.B."/>
            <person name="Westbye A.B."/>
            <person name="Yadav S."/>
            <person name="Hopmans E.C."/>
            <person name="Dutilh B.E."/>
            <person name="Sinninghe Damste J.S."/>
        </authorList>
    </citation>
    <scope>NUCLEOTIDE SEQUENCE [LARGE SCALE GENOMIC DNA]</scope>
    <source>
        <strain evidence="10">NIOZ-UU82</strain>
    </source>
</reference>
<dbReference type="InterPro" id="IPR036259">
    <property type="entry name" value="MFS_trans_sf"/>
</dbReference>
<keyword evidence="6 8" id="KW-1133">Transmembrane helix</keyword>
<dbReference type="GO" id="GO:0030395">
    <property type="term" value="F:lactose binding"/>
    <property type="evidence" value="ECO:0007669"/>
    <property type="project" value="TreeGrafter"/>
</dbReference>
<dbReference type="PANTHER" id="PTHR23522:SF10">
    <property type="entry name" value="3-PHENYLPROPIONIC ACID TRANSPORTER-RELATED"/>
    <property type="match status" value="1"/>
</dbReference>
<dbReference type="NCBIfam" id="NF037955">
    <property type="entry name" value="mfs"/>
    <property type="match status" value="1"/>
</dbReference>
<protein>
    <submittedName>
        <fullName evidence="10">MFS transporter</fullName>
    </submittedName>
</protein>
<feature type="transmembrane region" description="Helical" evidence="8">
    <location>
        <begin position="204"/>
        <end position="225"/>
    </location>
</feature>
<dbReference type="Gene3D" id="1.20.1250.20">
    <property type="entry name" value="MFS general substrate transporter like domains"/>
    <property type="match status" value="2"/>
</dbReference>
<feature type="transmembrane region" description="Helical" evidence="8">
    <location>
        <begin position="161"/>
        <end position="183"/>
    </location>
</feature>
<dbReference type="GO" id="GO:0015528">
    <property type="term" value="F:lactose:proton symporter activity"/>
    <property type="evidence" value="ECO:0007669"/>
    <property type="project" value="TreeGrafter"/>
</dbReference>
<sequence>MANRRKASHKFVIGSQYFIYFGVMGIFLPYFNLYCFHIGFSGFQIGVLSALRTMAIILFPLFWGAIADRFHIRKPIYILCNFISTAIWAFFILTADFWPMLIITIFYGIFYAPIISFLEAFTIDVLGKEKKSYGSLRVWGSIAFITVVIILGKVIDLYSIKIIIILIFAGSLFQAFISTKIPYTVTLKKQSYTSSAKVLLNRRVFVFLFCAFLMLASHGAYYTFFSIHLATMGYSSTFIGIAWALASFAEIIVMIKSDIIFKRYSMENVIVFSFIVATLRWLILFFATSPAIILLSQTLHAVTYGSFHVASILYIDSLTPNEAKTLGQAANNAVTYGLGMTVGFLISGCLYESMGSFALFLISAFIALVGGAVFKGSQMIE</sequence>
<dbReference type="PANTHER" id="PTHR23522">
    <property type="entry name" value="BLL5896 PROTEIN"/>
    <property type="match status" value="1"/>
</dbReference>
<evidence type="ECO:0000256" key="3">
    <source>
        <dbReference type="ARBA" id="ARBA00022475"/>
    </source>
</evidence>
<keyword evidence="2" id="KW-0813">Transport</keyword>
<gene>
    <name evidence="10" type="ORF">H8E80_06565</name>
</gene>
<keyword evidence="5 8" id="KW-0812">Transmembrane</keyword>
<feature type="transmembrane region" description="Helical" evidence="8">
    <location>
        <begin position="12"/>
        <end position="31"/>
    </location>
</feature>
<evidence type="ECO:0000313" key="10">
    <source>
        <dbReference type="EMBL" id="MBC8199690.1"/>
    </source>
</evidence>
<accession>A0A8J6N7I6</accession>
<feature type="transmembrane region" description="Helical" evidence="8">
    <location>
        <begin position="101"/>
        <end position="126"/>
    </location>
</feature>
<comment type="subcellular location">
    <subcellularLocation>
        <location evidence="1">Cell inner membrane</location>
        <topology evidence="1">Multi-pass membrane protein</topology>
    </subcellularLocation>
</comment>
<feature type="transmembrane region" description="Helical" evidence="8">
    <location>
        <begin position="354"/>
        <end position="374"/>
    </location>
</feature>
<feature type="transmembrane region" description="Helical" evidence="8">
    <location>
        <begin position="329"/>
        <end position="348"/>
    </location>
</feature>
<evidence type="ECO:0000256" key="2">
    <source>
        <dbReference type="ARBA" id="ARBA00022448"/>
    </source>
</evidence>
<dbReference type="AlphaFoldDB" id="A0A8J6N7I6"/>
<feature type="transmembrane region" description="Helical" evidence="8">
    <location>
        <begin position="76"/>
        <end position="95"/>
    </location>
</feature>
<feature type="domain" description="Major facilitator superfamily (MFS) profile" evidence="9">
    <location>
        <begin position="203"/>
        <end position="381"/>
    </location>
</feature>
<dbReference type="EMBL" id="JACNLL010000060">
    <property type="protein sequence ID" value="MBC8199690.1"/>
    <property type="molecule type" value="Genomic_DNA"/>
</dbReference>
<keyword evidence="3" id="KW-1003">Cell membrane</keyword>
<comment type="caution">
    <text evidence="10">The sequence shown here is derived from an EMBL/GenBank/DDBJ whole genome shotgun (WGS) entry which is preliminary data.</text>
</comment>
<dbReference type="InterPro" id="IPR026032">
    <property type="entry name" value="HcaT-like"/>
</dbReference>
<evidence type="ECO:0000256" key="8">
    <source>
        <dbReference type="SAM" id="Phobius"/>
    </source>
</evidence>
<dbReference type="GO" id="GO:0005886">
    <property type="term" value="C:plasma membrane"/>
    <property type="evidence" value="ECO:0007669"/>
    <property type="project" value="UniProtKB-SubCell"/>
</dbReference>
<evidence type="ECO:0000256" key="7">
    <source>
        <dbReference type="ARBA" id="ARBA00023136"/>
    </source>
</evidence>
<evidence type="ECO:0000256" key="1">
    <source>
        <dbReference type="ARBA" id="ARBA00004429"/>
    </source>
</evidence>
<feature type="transmembrane region" description="Helical" evidence="8">
    <location>
        <begin position="237"/>
        <end position="257"/>
    </location>
</feature>
<feature type="transmembrane region" description="Helical" evidence="8">
    <location>
        <begin position="269"/>
        <end position="293"/>
    </location>
</feature>
<dbReference type="InterPro" id="IPR024989">
    <property type="entry name" value="MFS_assoc_dom"/>
</dbReference>
<dbReference type="SUPFAM" id="SSF103473">
    <property type="entry name" value="MFS general substrate transporter"/>
    <property type="match status" value="1"/>
</dbReference>
<keyword evidence="4" id="KW-0997">Cell inner membrane</keyword>
<dbReference type="Pfam" id="PF12832">
    <property type="entry name" value="MFS_1_like"/>
    <property type="match status" value="1"/>
</dbReference>
<dbReference type="PROSITE" id="PS50850">
    <property type="entry name" value="MFS"/>
    <property type="match status" value="1"/>
</dbReference>
<name>A0A8J6N7I6_9BACT</name>
<keyword evidence="7 8" id="KW-0472">Membrane</keyword>
<evidence type="ECO:0000256" key="4">
    <source>
        <dbReference type="ARBA" id="ARBA00022519"/>
    </source>
</evidence>